<sequence length="73" mass="8212">MGLWLTNCEEHTVLVILIAATQELDDALDSFTLKKEEIETVVLPSRPNAIRRSLYSDVDVVPVELDVDRDATE</sequence>
<dbReference type="Proteomes" id="UP000887565">
    <property type="component" value="Unplaced"/>
</dbReference>
<dbReference type="WBParaSite" id="nRc.2.0.1.t41683-RA">
    <property type="protein sequence ID" value="nRc.2.0.1.t41683-RA"/>
    <property type="gene ID" value="nRc.2.0.1.g41683"/>
</dbReference>
<proteinExistence type="predicted"/>
<organism evidence="1 2">
    <name type="scientific">Romanomermis culicivorax</name>
    <name type="common">Nematode worm</name>
    <dbReference type="NCBI Taxonomy" id="13658"/>
    <lineage>
        <taxon>Eukaryota</taxon>
        <taxon>Metazoa</taxon>
        <taxon>Ecdysozoa</taxon>
        <taxon>Nematoda</taxon>
        <taxon>Enoplea</taxon>
        <taxon>Dorylaimia</taxon>
        <taxon>Mermithida</taxon>
        <taxon>Mermithoidea</taxon>
        <taxon>Mermithidae</taxon>
        <taxon>Romanomermis</taxon>
    </lineage>
</organism>
<evidence type="ECO:0000313" key="2">
    <source>
        <dbReference type="WBParaSite" id="nRc.2.0.1.t41683-RA"/>
    </source>
</evidence>
<reference evidence="2" key="1">
    <citation type="submission" date="2022-11" db="UniProtKB">
        <authorList>
            <consortium name="WormBaseParasite"/>
        </authorList>
    </citation>
    <scope>IDENTIFICATION</scope>
</reference>
<dbReference type="AlphaFoldDB" id="A0A915KSD2"/>
<evidence type="ECO:0000313" key="1">
    <source>
        <dbReference type="Proteomes" id="UP000887565"/>
    </source>
</evidence>
<protein>
    <submittedName>
        <fullName evidence="2">Uncharacterized protein</fullName>
    </submittedName>
</protein>
<keyword evidence="1" id="KW-1185">Reference proteome</keyword>
<accession>A0A915KSD2</accession>
<name>A0A915KSD2_ROMCU</name>